<evidence type="ECO:0000313" key="7">
    <source>
        <dbReference type="EMBL" id="QHT79681.1"/>
    </source>
</evidence>
<keyword evidence="5" id="KW-0143">Chaperone</keyword>
<dbReference type="SUPFAM" id="SSF49493">
    <property type="entry name" value="HSP40/DnaJ peptide-binding domain"/>
    <property type="match status" value="2"/>
</dbReference>
<keyword evidence="2" id="KW-0677">Repeat</keyword>
<dbReference type="CDD" id="cd10747">
    <property type="entry name" value="DnaJ_C"/>
    <property type="match status" value="1"/>
</dbReference>
<dbReference type="InterPro" id="IPR001623">
    <property type="entry name" value="DnaJ_domain"/>
</dbReference>
<dbReference type="PANTHER" id="PTHR24078:SF553">
    <property type="entry name" value="DNAJ HOMOLOG SUBFAMILY B MEMBER 5"/>
    <property type="match status" value="1"/>
</dbReference>
<dbReference type="InterPro" id="IPR036869">
    <property type="entry name" value="J_dom_sf"/>
</dbReference>
<dbReference type="InterPro" id="IPR051339">
    <property type="entry name" value="DnaJ_subfamily_B"/>
</dbReference>
<keyword evidence="1" id="KW-0479">Metal-binding</keyword>
<evidence type="ECO:0000256" key="3">
    <source>
        <dbReference type="ARBA" id="ARBA00022771"/>
    </source>
</evidence>
<proteinExistence type="predicted"/>
<sequence>MNSTENLYDVLGVDKSATQEDIKKAYRKLSLLHHPDRNNGSDESKTLFQTIQNAYEVLGTDENRKKYDQPQMFRQGGGQMNMNMNINPDEIFNFFSQNMFGGGGGMPHGVFMGGMPGGMAGGMPQFFNMENIRNGLMKPQPIIKNEEITLSKAYTGCTVPLQITRWLVENNTKREETETVYVTIPKGVDNNEIIIIREKGNSLADNNKGDIKLIIKIVNDTEFIRNGLDLILNKTITLKEALCGFSFDMKYIDGREFKLNNGNGNIIHNNYNKVIQHMGMKRVVQQNMGPVNQEHIGNLIINFNVAFPEKLTDEQIKSLTDIL</sequence>
<feature type="domain" description="J" evidence="6">
    <location>
        <begin position="6"/>
        <end position="71"/>
    </location>
</feature>
<reference evidence="7" key="1">
    <citation type="journal article" date="2020" name="Nature">
        <title>Giant virus diversity and host interactions through global metagenomics.</title>
        <authorList>
            <person name="Schulz F."/>
            <person name="Roux S."/>
            <person name="Paez-Espino D."/>
            <person name="Jungbluth S."/>
            <person name="Walsh D.A."/>
            <person name="Denef V.J."/>
            <person name="McMahon K.D."/>
            <person name="Konstantinidis K.T."/>
            <person name="Eloe-Fadrosh E.A."/>
            <person name="Kyrpides N.C."/>
            <person name="Woyke T."/>
        </authorList>
    </citation>
    <scope>NUCLEOTIDE SEQUENCE</scope>
    <source>
        <strain evidence="7">GVMAG-M-3300023184-101</strain>
    </source>
</reference>
<dbReference type="FunFam" id="2.60.260.20:FF:000003">
    <property type="entry name" value="DnaJ subfamily A member 2"/>
    <property type="match status" value="1"/>
</dbReference>
<dbReference type="PANTHER" id="PTHR24078">
    <property type="entry name" value="DNAJ HOMOLOG SUBFAMILY C MEMBER"/>
    <property type="match status" value="1"/>
</dbReference>
<name>A0A6C0HGC9_9ZZZZ</name>
<dbReference type="GO" id="GO:0005829">
    <property type="term" value="C:cytosol"/>
    <property type="evidence" value="ECO:0007669"/>
    <property type="project" value="TreeGrafter"/>
</dbReference>
<dbReference type="GO" id="GO:0051087">
    <property type="term" value="F:protein-folding chaperone binding"/>
    <property type="evidence" value="ECO:0007669"/>
    <property type="project" value="TreeGrafter"/>
</dbReference>
<dbReference type="SMART" id="SM00271">
    <property type="entry name" value="DnaJ"/>
    <property type="match status" value="1"/>
</dbReference>
<evidence type="ECO:0000256" key="4">
    <source>
        <dbReference type="ARBA" id="ARBA00022833"/>
    </source>
</evidence>
<protein>
    <recommendedName>
        <fullName evidence="6">J domain-containing protein</fullName>
    </recommendedName>
</protein>
<dbReference type="GO" id="GO:0008270">
    <property type="term" value="F:zinc ion binding"/>
    <property type="evidence" value="ECO:0007669"/>
    <property type="project" value="UniProtKB-KW"/>
</dbReference>
<organism evidence="7">
    <name type="scientific">viral metagenome</name>
    <dbReference type="NCBI Taxonomy" id="1070528"/>
    <lineage>
        <taxon>unclassified sequences</taxon>
        <taxon>metagenomes</taxon>
        <taxon>organismal metagenomes</taxon>
    </lineage>
</organism>
<evidence type="ECO:0000256" key="1">
    <source>
        <dbReference type="ARBA" id="ARBA00022723"/>
    </source>
</evidence>
<evidence type="ECO:0000256" key="2">
    <source>
        <dbReference type="ARBA" id="ARBA00022737"/>
    </source>
</evidence>
<dbReference type="PROSITE" id="PS50076">
    <property type="entry name" value="DNAJ_2"/>
    <property type="match status" value="1"/>
</dbReference>
<dbReference type="AlphaFoldDB" id="A0A6C0HGC9"/>
<dbReference type="GO" id="GO:0051082">
    <property type="term" value="F:unfolded protein binding"/>
    <property type="evidence" value="ECO:0007669"/>
    <property type="project" value="InterPro"/>
</dbReference>
<dbReference type="InterPro" id="IPR002939">
    <property type="entry name" value="DnaJ_C"/>
</dbReference>
<keyword evidence="3" id="KW-0863">Zinc-finger</keyword>
<evidence type="ECO:0000259" key="6">
    <source>
        <dbReference type="PROSITE" id="PS50076"/>
    </source>
</evidence>
<keyword evidence="4" id="KW-0862">Zinc</keyword>
<dbReference type="CDD" id="cd06257">
    <property type="entry name" value="DnaJ"/>
    <property type="match status" value="1"/>
</dbReference>
<dbReference type="GO" id="GO:0006457">
    <property type="term" value="P:protein folding"/>
    <property type="evidence" value="ECO:0007669"/>
    <property type="project" value="InterPro"/>
</dbReference>
<dbReference type="PRINTS" id="PR00625">
    <property type="entry name" value="JDOMAIN"/>
</dbReference>
<dbReference type="SUPFAM" id="SSF46565">
    <property type="entry name" value="Chaperone J-domain"/>
    <property type="match status" value="1"/>
</dbReference>
<dbReference type="Gene3D" id="1.10.287.110">
    <property type="entry name" value="DnaJ domain"/>
    <property type="match status" value="1"/>
</dbReference>
<dbReference type="Gene3D" id="2.60.260.20">
    <property type="entry name" value="Urease metallochaperone UreE, N-terminal domain"/>
    <property type="match status" value="2"/>
</dbReference>
<dbReference type="Pfam" id="PF01556">
    <property type="entry name" value="DnaJ_C"/>
    <property type="match status" value="1"/>
</dbReference>
<dbReference type="InterPro" id="IPR008971">
    <property type="entry name" value="HSP40/DnaJ_pept-bd"/>
</dbReference>
<dbReference type="Pfam" id="PF00226">
    <property type="entry name" value="DnaJ"/>
    <property type="match status" value="1"/>
</dbReference>
<evidence type="ECO:0000256" key="5">
    <source>
        <dbReference type="ARBA" id="ARBA00023186"/>
    </source>
</evidence>
<accession>A0A6C0HGC9</accession>
<dbReference type="EMBL" id="MN739951">
    <property type="protein sequence ID" value="QHT79681.1"/>
    <property type="molecule type" value="Genomic_DNA"/>
</dbReference>